<accession>A0A4V3I1F2</accession>
<evidence type="ECO:0000256" key="1">
    <source>
        <dbReference type="SAM" id="MobiDB-lite"/>
    </source>
</evidence>
<evidence type="ECO:0000313" key="3">
    <source>
        <dbReference type="Proteomes" id="UP000294604"/>
    </source>
</evidence>
<sequence>MDLTDIALLWGVDPATVRKYYQQGRLPKEDSKTGLRAGGNPRFGWLPETIAAFKRPGQGARTDLRRLEDRRGTEVAEHRAEYPDQGTFSRPVNPDNQNGRAT</sequence>
<feature type="compositionally biased region" description="Basic and acidic residues" evidence="1">
    <location>
        <begin position="62"/>
        <end position="82"/>
    </location>
</feature>
<name>A0A4V3I1F2_9MYCO</name>
<dbReference type="Proteomes" id="UP000294604">
    <property type="component" value="Unassembled WGS sequence"/>
</dbReference>
<protein>
    <submittedName>
        <fullName evidence="2">Uncharacterized protein</fullName>
    </submittedName>
</protein>
<dbReference type="EMBL" id="PECL01000003">
    <property type="protein sequence ID" value="TEA09114.1"/>
    <property type="molecule type" value="Genomic_DNA"/>
</dbReference>
<gene>
    <name evidence="2" type="ORF">CCUG60884_00283</name>
</gene>
<comment type="caution">
    <text evidence="2">The sequence shown here is derived from an EMBL/GenBank/DDBJ whole genome shotgun (WGS) entry which is preliminary data.</text>
</comment>
<organism evidence="2 3">
    <name type="scientific">Mycobacteroides salmoniphilum</name>
    <dbReference type="NCBI Taxonomy" id="404941"/>
    <lineage>
        <taxon>Bacteria</taxon>
        <taxon>Bacillati</taxon>
        <taxon>Actinomycetota</taxon>
        <taxon>Actinomycetes</taxon>
        <taxon>Mycobacteriales</taxon>
        <taxon>Mycobacteriaceae</taxon>
        <taxon>Mycobacteroides</taxon>
    </lineage>
</organism>
<proteinExistence type="predicted"/>
<feature type="region of interest" description="Disordered" evidence="1">
    <location>
        <begin position="54"/>
        <end position="102"/>
    </location>
</feature>
<reference evidence="2 3" key="1">
    <citation type="journal article" date="2019" name="Sci. Rep.">
        <title>Extended insight into the Mycobacterium chelonae-abscessus complex through whole genome sequencing of Mycobacterium salmoniphilum outbreak and Mycobacterium salmoniphilum-like strains.</title>
        <authorList>
            <person name="Behra P.R.K."/>
            <person name="Das S."/>
            <person name="Pettersson B.M.F."/>
            <person name="Shirreff L."/>
            <person name="DuCote T."/>
            <person name="Jacobsson K.G."/>
            <person name="Ennis D.G."/>
            <person name="Kirsebom L.A."/>
        </authorList>
    </citation>
    <scope>NUCLEOTIDE SEQUENCE [LARGE SCALE GENOMIC DNA]</scope>
    <source>
        <strain evidence="2 3">CCUG 60884</strain>
    </source>
</reference>
<evidence type="ECO:0000313" key="2">
    <source>
        <dbReference type="EMBL" id="TEA09114.1"/>
    </source>
</evidence>
<dbReference type="AlphaFoldDB" id="A0A4V3I1F2"/>
<feature type="compositionally biased region" description="Polar residues" evidence="1">
    <location>
        <begin position="86"/>
        <end position="102"/>
    </location>
</feature>